<dbReference type="InterPro" id="IPR038326">
    <property type="entry name" value="IFN-lambda_sf"/>
</dbReference>
<feature type="non-terminal residue" evidence="8">
    <location>
        <position position="213"/>
    </location>
</feature>
<dbReference type="GO" id="GO:0005125">
    <property type="term" value="F:cytokine activity"/>
    <property type="evidence" value="ECO:0007669"/>
    <property type="project" value="UniProtKB-KW"/>
</dbReference>
<dbReference type="GO" id="GO:0051607">
    <property type="term" value="P:defense response to virus"/>
    <property type="evidence" value="ECO:0007669"/>
    <property type="project" value="UniProtKB-KW"/>
</dbReference>
<evidence type="ECO:0000256" key="3">
    <source>
        <dbReference type="ARBA" id="ARBA00022514"/>
    </source>
</evidence>
<dbReference type="AlphaFoldDB" id="A0A7L3YC13"/>
<evidence type="ECO:0000256" key="4">
    <source>
        <dbReference type="ARBA" id="ARBA00022525"/>
    </source>
</evidence>
<dbReference type="InterPro" id="IPR029177">
    <property type="entry name" value="INF_lambda"/>
</dbReference>
<reference evidence="8 9" key="1">
    <citation type="submission" date="2019-09" db="EMBL/GenBank/DDBJ databases">
        <title>Bird 10,000 Genomes (B10K) Project - Family phase.</title>
        <authorList>
            <person name="Zhang G."/>
        </authorList>
    </citation>
    <scope>NUCLEOTIDE SEQUENCE [LARGE SCALE GENOMIC DNA]</scope>
    <source>
        <strain evidence="8">B10K-DU-006-09</strain>
        <tissue evidence="8">Muscle</tissue>
    </source>
</reference>
<keyword evidence="3" id="KW-0202">Cytokine</keyword>
<protein>
    <submittedName>
        <fullName evidence="8">IFNL3 protein</fullName>
    </submittedName>
</protein>
<dbReference type="Pfam" id="PF15177">
    <property type="entry name" value="IL28A"/>
    <property type="match status" value="2"/>
</dbReference>
<dbReference type="PANTHER" id="PTHR31943">
    <property type="entry name" value="INTERLEUKIN-28 AND 29"/>
    <property type="match status" value="1"/>
</dbReference>
<feature type="chain" id="PRO_5029888093" evidence="7">
    <location>
        <begin position="22"/>
        <end position="213"/>
    </location>
</feature>
<proteinExistence type="inferred from homology"/>
<keyword evidence="5 7" id="KW-0732">Signal</keyword>
<comment type="caution">
    <text evidence="8">The sequence shown here is derived from an EMBL/GenBank/DDBJ whole genome shotgun (WGS) entry which is preliminary data.</text>
</comment>
<keyword evidence="6" id="KW-0051">Antiviral defense</keyword>
<dbReference type="Proteomes" id="UP000563060">
    <property type="component" value="Unassembled WGS sequence"/>
</dbReference>
<dbReference type="PANTHER" id="PTHR31943:SF1">
    <property type="entry name" value="INTERFERON LAMBDA-2-RELATED"/>
    <property type="match status" value="1"/>
</dbReference>
<gene>
    <name evidence="8" type="primary">Ifnl3</name>
    <name evidence="8" type="ORF">FREGRA_R10678</name>
</gene>
<name>A0A7L3YC13_FREGA</name>
<organism evidence="8 9">
    <name type="scientific">Fregetta grallaria</name>
    <name type="common">White-bellied storm-petrel</name>
    <name type="synonym">Procellaria grallaria</name>
    <dbReference type="NCBI Taxonomy" id="79628"/>
    <lineage>
        <taxon>Eukaryota</taxon>
        <taxon>Metazoa</taxon>
        <taxon>Chordata</taxon>
        <taxon>Craniata</taxon>
        <taxon>Vertebrata</taxon>
        <taxon>Euteleostomi</taxon>
        <taxon>Archelosauria</taxon>
        <taxon>Archosauria</taxon>
        <taxon>Dinosauria</taxon>
        <taxon>Saurischia</taxon>
        <taxon>Theropoda</taxon>
        <taxon>Coelurosauria</taxon>
        <taxon>Aves</taxon>
        <taxon>Neognathae</taxon>
        <taxon>Neoaves</taxon>
        <taxon>Aequornithes</taxon>
        <taxon>Procellariiformes</taxon>
        <taxon>Hydrobatidae</taxon>
        <taxon>Fregetta</taxon>
    </lineage>
</organism>
<evidence type="ECO:0000256" key="6">
    <source>
        <dbReference type="ARBA" id="ARBA00023118"/>
    </source>
</evidence>
<feature type="non-terminal residue" evidence="8">
    <location>
        <position position="1"/>
    </location>
</feature>
<comment type="subcellular location">
    <subcellularLocation>
        <location evidence="1">Secreted</location>
    </subcellularLocation>
</comment>
<evidence type="ECO:0000313" key="9">
    <source>
        <dbReference type="Proteomes" id="UP000563060"/>
    </source>
</evidence>
<evidence type="ECO:0000256" key="2">
    <source>
        <dbReference type="ARBA" id="ARBA00008717"/>
    </source>
</evidence>
<evidence type="ECO:0000256" key="5">
    <source>
        <dbReference type="ARBA" id="ARBA00022729"/>
    </source>
</evidence>
<evidence type="ECO:0000256" key="7">
    <source>
        <dbReference type="SAM" id="SignalP"/>
    </source>
</evidence>
<dbReference type="GO" id="GO:0007259">
    <property type="term" value="P:cell surface receptor signaling pathway via JAK-STAT"/>
    <property type="evidence" value="ECO:0007669"/>
    <property type="project" value="InterPro"/>
</dbReference>
<evidence type="ECO:0000256" key="1">
    <source>
        <dbReference type="ARBA" id="ARBA00004613"/>
    </source>
</evidence>
<evidence type="ECO:0000313" key="8">
    <source>
        <dbReference type="EMBL" id="NXV99112.1"/>
    </source>
</evidence>
<comment type="similarity">
    <text evidence="2">Belongs to the lambda interferon family.</text>
</comment>
<dbReference type="GO" id="GO:0005615">
    <property type="term" value="C:extracellular space"/>
    <property type="evidence" value="ECO:0007669"/>
    <property type="project" value="UniProtKB-KW"/>
</dbReference>
<dbReference type="GO" id="GO:0050778">
    <property type="term" value="P:positive regulation of immune response"/>
    <property type="evidence" value="ECO:0007669"/>
    <property type="project" value="InterPro"/>
</dbReference>
<dbReference type="EMBL" id="VZZT01000019">
    <property type="protein sequence ID" value="NXV99112.1"/>
    <property type="molecule type" value="Genomic_DNA"/>
</dbReference>
<feature type="signal peptide" evidence="7">
    <location>
        <begin position="1"/>
        <end position="21"/>
    </location>
</feature>
<dbReference type="GO" id="GO:0045087">
    <property type="term" value="P:innate immune response"/>
    <property type="evidence" value="ECO:0007669"/>
    <property type="project" value="TreeGrafter"/>
</dbReference>
<dbReference type="Gene3D" id="1.20.1250.60">
    <property type="entry name" value="Interferon lambda"/>
    <property type="match status" value="2"/>
</dbReference>
<keyword evidence="4" id="KW-0964">Secreted</keyword>
<accession>A0A7L3YC13</accession>
<keyword evidence="9" id="KW-1185">Reference proteome</keyword>
<sequence>MLHLGFTPLLALVLGASLGAAFPQNALKKSCSLSKYQFLVPHELKAVQKMKEQFEDIMLLSDRNCNTRLFHRKWNTAELSVPDRVMLVEAELDLATAMLVLPAAPGFAETRQRPLAFLTQAREDLRGCMATEAPSHQPSGKLRHWLQKLQTAKKMVSQASKGEGVSGCWLSPELTRLFSPLQETTGCLEASAILHLFQVLNDLRCAALREQCT</sequence>